<sequence length="121" mass="13018">MNLELAIQKNTESIESLTFVIQQLITALAAAEPVEISPEPIVTAPEPVVTAPIPEPEPVVITTVITPPTKKEVTYSEVAKKITTVFQIDRMAVVNALAKFGAAKGPELKPEDYAAFMSELS</sequence>
<name>A0A6J5KR03_9CAUD</name>
<evidence type="ECO:0000313" key="1">
    <source>
        <dbReference type="EMBL" id="CAB4122689.1"/>
    </source>
</evidence>
<reference evidence="1" key="1">
    <citation type="submission" date="2020-04" db="EMBL/GenBank/DDBJ databases">
        <authorList>
            <person name="Chiriac C."/>
            <person name="Salcher M."/>
            <person name="Ghai R."/>
            <person name="Kavagutti S V."/>
        </authorList>
    </citation>
    <scope>NUCLEOTIDE SEQUENCE</scope>
</reference>
<dbReference type="EMBL" id="LR798280">
    <property type="protein sequence ID" value="CAB5219815.1"/>
    <property type="molecule type" value="Genomic_DNA"/>
</dbReference>
<evidence type="ECO:0000313" key="3">
    <source>
        <dbReference type="EMBL" id="CAB5219815.1"/>
    </source>
</evidence>
<proteinExistence type="predicted"/>
<evidence type="ECO:0008006" key="4">
    <source>
        <dbReference type="Google" id="ProtNLM"/>
    </source>
</evidence>
<dbReference type="EMBL" id="LR796190">
    <property type="protein sequence ID" value="CAB4125022.1"/>
    <property type="molecule type" value="Genomic_DNA"/>
</dbReference>
<organism evidence="1">
    <name type="scientific">uncultured Caudovirales phage</name>
    <dbReference type="NCBI Taxonomy" id="2100421"/>
    <lineage>
        <taxon>Viruses</taxon>
        <taxon>Duplodnaviria</taxon>
        <taxon>Heunggongvirae</taxon>
        <taxon>Uroviricota</taxon>
        <taxon>Caudoviricetes</taxon>
        <taxon>Peduoviridae</taxon>
        <taxon>Maltschvirus</taxon>
        <taxon>Maltschvirus maltsch</taxon>
    </lineage>
</organism>
<protein>
    <recommendedName>
        <fullName evidence="4">rRNA biogenesis protein rrp5</fullName>
    </recommendedName>
</protein>
<gene>
    <name evidence="3" type="ORF">UFOVP234_22</name>
    <name evidence="1" type="ORF">UFOVP35_49</name>
    <name evidence="2" type="ORF">UFOVP52_74</name>
</gene>
<dbReference type="EMBL" id="LR796166">
    <property type="protein sequence ID" value="CAB4122689.1"/>
    <property type="molecule type" value="Genomic_DNA"/>
</dbReference>
<accession>A0A6J5KR03</accession>
<evidence type="ECO:0000313" key="2">
    <source>
        <dbReference type="EMBL" id="CAB4125022.1"/>
    </source>
</evidence>